<reference evidence="1 2" key="1">
    <citation type="journal article" date="2013" name="Stand. Genomic Sci.">
        <title>Genomic Encyclopedia of Type Strains, Phase I: The one thousand microbial genomes (KMG-I) project.</title>
        <authorList>
            <person name="Kyrpides N.C."/>
            <person name="Woyke T."/>
            <person name="Eisen J.A."/>
            <person name="Garrity G."/>
            <person name="Lilburn T.G."/>
            <person name="Beck B.J."/>
            <person name="Whitman W.B."/>
            <person name="Hugenholtz P."/>
            <person name="Klenk H.P."/>
        </authorList>
    </citation>
    <scope>NUCLEOTIDE SEQUENCE [LARGE SCALE GENOMIC DNA]</scope>
    <source>
        <strain evidence="1 2">DSM 13484</strain>
    </source>
</reference>
<comment type="caution">
    <text evidence="1">The sequence shown here is derived from an EMBL/GenBank/DDBJ whole genome shotgun (WGS) entry which is preliminary data.</text>
</comment>
<gene>
    <name evidence="1" type="ORF">LX66_3593</name>
</gene>
<organism evidence="1 2">
    <name type="scientific">Chitinophaga japonensis</name>
    <name type="common">Flexibacter japonensis</name>
    <dbReference type="NCBI Taxonomy" id="104662"/>
    <lineage>
        <taxon>Bacteria</taxon>
        <taxon>Pseudomonadati</taxon>
        <taxon>Bacteroidota</taxon>
        <taxon>Chitinophagia</taxon>
        <taxon>Chitinophagales</taxon>
        <taxon>Chitinophagaceae</taxon>
        <taxon>Chitinophaga</taxon>
    </lineage>
</organism>
<proteinExistence type="predicted"/>
<keyword evidence="2" id="KW-1185">Reference proteome</keyword>
<protein>
    <submittedName>
        <fullName evidence="1">Uncharacterized protein</fullName>
    </submittedName>
</protein>
<evidence type="ECO:0000313" key="2">
    <source>
        <dbReference type="Proteomes" id="UP000316778"/>
    </source>
</evidence>
<evidence type="ECO:0000313" key="1">
    <source>
        <dbReference type="EMBL" id="TWI86339.1"/>
    </source>
</evidence>
<dbReference type="AlphaFoldDB" id="A0A562SYC2"/>
<dbReference type="EMBL" id="VLLG01000004">
    <property type="protein sequence ID" value="TWI86339.1"/>
    <property type="molecule type" value="Genomic_DNA"/>
</dbReference>
<accession>A0A562SYC2</accession>
<dbReference type="RefSeq" id="WP_145716081.1">
    <property type="nucleotide sequence ID" value="NZ_BAAAFY010000005.1"/>
</dbReference>
<sequence>MDQALSIERIEVIEQTLLLALKDLQTIKIDMQSERVHAEPAPDAKVAAVRAQVRLDYNLKYGPKSDHQ</sequence>
<dbReference type="Proteomes" id="UP000316778">
    <property type="component" value="Unassembled WGS sequence"/>
</dbReference>
<name>A0A562SYC2_CHIJA</name>